<dbReference type="EC" id="2.3.-.-" evidence="2"/>
<comment type="caution">
    <text evidence="2">The sequence shown here is derived from an EMBL/GenBank/DDBJ whole genome shotgun (WGS) entry which is preliminary data.</text>
</comment>
<dbReference type="InterPro" id="IPR000182">
    <property type="entry name" value="GNAT_dom"/>
</dbReference>
<keyword evidence="2" id="KW-0808">Transferase</keyword>
<dbReference type="InterPro" id="IPR016181">
    <property type="entry name" value="Acyl_CoA_acyltransferase"/>
</dbReference>
<dbReference type="EMBL" id="JBHUEK010000017">
    <property type="protein sequence ID" value="MFD1779187.1"/>
    <property type="molecule type" value="Genomic_DNA"/>
</dbReference>
<feature type="domain" description="N-acetyltransferase" evidence="1">
    <location>
        <begin position="9"/>
        <end position="168"/>
    </location>
</feature>
<organism evidence="2 3">
    <name type="scientific">Fredinandcohnia salidurans</name>
    <dbReference type="NCBI Taxonomy" id="2595041"/>
    <lineage>
        <taxon>Bacteria</taxon>
        <taxon>Bacillati</taxon>
        <taxon>Bacillota</taxon>
        <taxon>Bacilli</taxon>
        <taxon>Bacillales</taxon>
        <taxon>Bacillaceae</taxon>
        <taxon>Fredinandcohnia</taxon>
    </lineage>
</organism>
<proteinExistence type="predicted"/>
<keyword evidence="3" id="KW-1185">Reference proteome</keyword>
<reference evidence="3" key="1">
    <citation type="journal article" date="2019" name="Int. J. Syst. Evol. Microbiol.">
        <title>The Global Catalogue of Microorganisms (GCM) 10K type strain sequencing project: providing services to taxonomists for standard genome sequencing and annotation.</title>
        <authorList>
            <consortium name="The Broad Institute Genomics Platform"/>
            <consortium name="The Broad Institute Genome Sequencing Center for Infectious Disease"/>
            <person name="Wu L."/>
            <person name="Ma J."/>
        </authorList>
    </citation>
    <scope>NUCLEOTIDE SEQUENCE [LARGE SCALE GENOMIC DNA]</scope>
    <source>
        <strain evidence="3">CCUG 15531</strain>
    </source>
</reference>
<dbReference type="Pfam" id="PF13302">
    <property type="entry name" value="Acetyltransf_3"/>
    <property type="match status" value="1"/>
</dbReference>
<gene>
    <name evidence="2" type="ORF">ACFSFW_10955</name>
</gene>
<protein>
    <submittedName>
        <fullName evidence="2">GNAT family N-acetyltransferase</fullName>
        <ecNumber evidence="2">2.3.-.-</ecNumber>
    </submittedName>
</protein>
<dbReference type="RefSeq" id="WP_388038078.1">
    <property type="nucleotide sequence ID" value="NZ_JBHUEK010000017.1"/>
</dbReference>
<dbReference type="Proteomes" id="UP001597227">
    <property type="component" value="Unassembled WGS sequence"/>
</dbReference>
<dbReference type="PANTHER" id="PTHR43792:SF1">
    <property type="entry name" value="N-ACETYLTRANSFERASE DOMAIN-CONTAINING PROTEIN"/>
    <property type="match status" value="1"/>
</dbReference>
<dbReference type="PANTHER" id="PTHR43792">
    <property type="entry name" value="GNAT FAMILY, PUTATIVE (AFU_ORTHOLOGUE AFUA_3G00765)-RELATED-RELATED"/>
    <property type="match status" value="1"/>
</dbReference>
<keyword evidence="2" id="KW-0012">Acyltransferase</keyword>
<sequence>MKIIETKRLYLRELALKDIEELSKVLSDPESMQYYPEPFSKEKVEKWIRWNINNYKKYNHGLWAVILKDGEKFIGDCGITMQIIEKETVPEIGFHIIKDYWNKGYATEAALACKDYAFRVLNYPKVFSYTTVKNIPSQKVAEKIGMQVYKLFEKNGEVQIVQVAFNTDDSANVSK</sequence>
<dbReference type="PROSITE" id="PS51186">
    <property type="entry name" value="GNAT"/>
    <property type="match status" value="1"/>
</dbReference>
<name>A0ABW4MMC2_9BACI</name>
<dbReference type="GO" id="GO:0016746">
    <property type="term" value="F:acyltransferase activity"/>
    <property type="evidence" value="ECO:0007669"/>
    <property type="project" value="UniProtKB-KW"/>
</dbReference>
<dbReference type="Gene3D" id="3.40.630.30">
    <property type="match status" value="1"/>
</dbReference>
<dbReference type="InterPro" id="IPR051531">
    <property type="entry name" value="N-acetyltransferase"/>
</dbReference>
<evidence type="ECO:0000313" key="2">
    <source>
        <dbReference type="EMBL" id="MFD1779187.1"/>
    </source>
</evidence>
<dbReference type="SUPFAM" id="SSF55729">
    <property type="entry name" value="Acyl-CoA N-acyltransferases (Nat)"/>
    <property type="match status" value="1"/>
</dbReference>
<evidence type="ECO:0000313" key="3">
    <source>
        <dbReference type="Proteomes" id="UP001597227"/>
    </source>
</evidence>
<evidence type="ECO:0000259" key="1">
    <source>
        <dbReference type="PROSITE" id="PS51186"/>
    </source>
</evidence>
<accession>A0ABW4MMC2</accession>